<evidence type="ECO:0000256" key="2">
    <source>
        <dbReference type="ARBA" id="ARBA00022679"/>
    </source>
</evidence>
<dbReference type="Gene3D" id="1.25.40.10">
    <property type="entry name" value="Tetratricopeptide repeat domain"/>
    <property type="match status" value="2"/>
</dbReference>
<feature type="compositionally biased region" description="Low complexity" evidence="8">
    <location>
        <begin position="525"/>
        <end position="534"/>
    </location>
</feature>
<keyword evidence="2" id="KW-0808">Transferase</keyword>
<gene>
    <name evidence="10" type="ORF">Vretifemale_10617</name>
    <name evidence="11" type="ORF">Vretimale_1261</name>
</gene>
<dbReference type="PANTHER" id="PTHR46165">
    <property type="entry name" value="SET AND MYND DOMAIN-CONTAINING PROTEIN 4"/>
    <property type="match status" value="1"/>
</dbReference>
<dbReference type="SUPFAM" id="SSF48452">
    <property type="entry name" value="TPR-like"/>
    <property type="match status" value="1"/>
</dbReference>
<keyword evidence="12" id="KW-1185">Reference proteome</keyword>
<dbReference type="GO" id="GO:0008270">
    <property type="term" value="F:zinc ion binding"/>
    <property type="evidence" value="ECO:0007669"/>
    <property type="project" value="UniProtKB-KW"/>
</dbReference>
<feature type="compositionally biased region" description="Gly residues" evidence="8">
    <location>
        <begin position="228"/>
        <end position="238"/>
    </location>
</feature>
<dbReference type="PANTHER" id="PTHR46165:SF2">
    <property type="entry name" value="SET AND MYND DOMAIN-CONTAINING PROTEIN 4"/>
    <property type="match status" value="1"/>
</dbReference>
<evidence type="ECO:0000256" key="8">
    <source>
        <dbReference type="SAM" id="MobiDB-lite"/>
    </source>
</evidence>
<keyword evidence="6" id="KW-0862">Zinc</keyword>
<feature type="compositionally biased region" description="Basic and acidic residues" evidence="8">
    <location>
        <begin position="325"/>
        <end position="335"/>
    </location>
</feature>
<keyword evidence="4" id="KW-0479">Metal-binding</keyword>
<feature type="domain" description="MYND-type" evidence="9">
    <location>
        <begin position="410"/>
        <end position="453"/>
    </location>
</feature>
<feature type="region of interest" description="Disordered" evidence="8">
    <location>
        <begin position="323"/>
        <end position="349"/>
    </location>
</feature>
<organism evidence="10 12">
    <name type="scientific">Volvox reticuliferus</name>
    <dbReference type="NCBI Taxonomy" id="1737510"/>
    <lineage>
        <taxon>Eukaryota</taxon>
        <taxon>Viridiplantae</taxon>
        <taxon>Chlorophyta</taxon>
        <taxon>core chlorophytes</taxon>
        <taxon>Chlorophyceae</taxon>
        <taxon>CS clade</taxon>
        <taxon>Chlamydomonadales</taxon>
        <taxon>Volvocaceae</taxon>
        <taxon>Volvox</taxon>
    </lineage>
</organism>
<dbReference type="EMBL" id="BNCP01000022">
    <property type="protein sequence ID" value="GIL81603.1"/>
    <property type="molecule type" value="Genomic_DNA"/>
</dbReference>
<comment type="caution">
    <text evidence="10">The sequence shown here is derived from an EMBL/GenBank/DDBJ whole genome shotgun (WGS) entry which is preliminary data.</text>
</comment>
<dbReference type="SUPFAM" id="SSF82199">
    <property type="entry name" value="SET domain"/>
    <property type="match status" value="1"/>
</dbReference>
<evidence type="ECO:0000256" key="3">
    <source>
        <dbReference type="ARBA" id="ARBA00022691"/>
    </source>
</evidence>
<dbReference type="OrthoDB" id="551989at2759"/>
<evidence type="ECO:0000313" key="10">
    <source>
        <dbReference type="EMBL" id="GIL81603.1"/>
    </source>
</evidence>
<keyword evidence="1" id="KW-0489">Methyltransferase</keyword>
<evidence type="ECO:0000256" key="7">
    <source>
        <dbReference type="PROSITE-ProRule" id="PRU00339"/>
    </source>
</evidence>
<name>A0A8J4CFP6_9CHLO</name>
<dbReference type="Proteomes" id="UP000722791">
    <property type="component" value="Unassembled WGS sequence"/>
</dbReference>
<dbReference type="SMART" id="SM00028">
    <property type="entry name" value="TPR"/>
    <property type="match status" value="2"/>
</dbReference>
<evidence type="ECO:0000313" key="11">
    <source>
        <dbReference type="EMBL" id="GIL95173.1"/>
    </source>
</evidence>
<feature type="region of interest" description="Disordered" evidence="8">
    <location>
        <begin position="519"/>
        <end position="548"/>
    </location>
</feature>
<dbReference type="GO" id="GO:0008168">
    <property type="term" value="F:methyltransferase activity"/>
    <property type="evidence" value="ECO:0007669"/>
    <property type="project" value="UniProtKB-KW"/>
</dbReference>
<feature type="region of interest" description="Disordered" evidence="8">
    <location>
        <begin position="617"/>
        <end position="646"/>
    </location>
</feature>
<dbReference type="PROSITE" id="PS50005">
    <property type="entry name" value="TPR"/>
    <property type="match status" value="1"/>
</dbReference>
<dbReference type="Gene3D" id="2.170.270.10">
    <property type="entry name" value="SET domain"/>
    <property type="match status" value="1"/>
</dbReference>
<dbReference type="InterPro" id="IPR052097">
    <property type="entry name" value="SET-MYND_domain_protein"/>
</dbReference>
<feature type="region of interest" description="Disordered" evidence="8">
    <location>
        <begin position="224"/>
        <end position="260"/>
    </location>
</feature>
<dbReference type="PROSITE" id="PS01360">
    <property type="entry name" value="ZF_MYND_1"/>
    <property type="match status" value="1"/>
</dbReference>
<sequence length="1230" mass="129471">MIERLEQLAASDGRVKDALATHDTSRLMDAVERSLLAQPEIFAGTVAQLTSDDVQGCAPEQSRAEAARARGNALFQEGQYSKALDLYTEALQYQSALNPAGRVAASRLYSNRAAALLRLMARSSSSSPIMPSHAASTSLSTTSSTPATTLTTLYTSTAEVSSLGLSPQSARAIARAALMDAHCAAQADPTFAKAYYRAACARRALGDLPGAIAECHKALVAGSAGEAAGSGTGPGRRAGGQDPSPRRAGDGGSTAAASAASTVQVDEAAALLAELHLEMGRGHEGCRFEGDAERGGKAAALQRGSGSDGGDAGSSAVRVAGIEEGASKGRAERGGVRKLPPTSATDPRVIEGFTPDFGRHHIVSPKSSTLPPATDVLYDWPLAAVLCKRWRRRGGAGGGGGSAPSSVLRCWRCTAALQAEAGAVPYPCAYCPMALYCSPYCRDHDLFHVPGGCECGLPWSHLLPEDVLLSCRLVRRAEAEELQQQQQQQQLDGRPAAVVAAAPAAPAATTAALVPEVPPDGLAKSSSSGAAAFPSSPPVESTPWDPHLTRGSLSTREVLNGLLAHCDSLDSATLVRTAVLATVAAAAYRSACHVALRRWQKQRLMYEGLPMAEQCHKRKQEKQQQQQAKEDQQEEGEEVKNGGLGWDRFLPAEDAEARRVQQLRQLSGAVPVAGLQPPEVSALAVFLTLCRVRVNGVAVRPDVMTSSADRLALALYPLAALLNHSCVPNVGLRFHGLQQVARTSLPVSPGQPLTISYGPQRGKAPRSERIAALKAQYAFTCKCEACAVSEPWVAEAVAALEAALWGLKCPTCSSQASDQEPQGDQALEAEEDRARRHDRWKLPAAVLPTDPRVIALCGGGVPEHSGVERATGCNNTAAKGECTRCGRRLTPLEVAAAAEIMAAAEELAEQVATALGEEGEDASGGNGWGTQRNPLVRQPAVTLLAAWRKLQRAAEQRRRVLPDTNRLMGSMMRRLASLAARILRAAAEEEVAEAEVQKKRAGDGAGPGTAMKKYAAATAASAAAPPSLGSSGARRRPSGDELRALAHGAVRYEMYSLRALQRVYGCCSTEVLYELELLVELLREVASPPLLMRAQCPDTAGAAAAAQQHYPAPIVLFDNERCGSCGLAGGAHEATLHSRFSDLLTAALRWSQRDEHPSANCPPAPGHSAAASACAAGGSPVRSRNNIGGAAGEREQEELERLRDVAHDLCRCLHWHLLGQELVSSRVAGH</sequence>
<dbReference type="GO" id="GO:0032259">
    <property type="term" value="P:methylation"/>
    <property type="evidence" value="ECO:0007669"/>
    <property type="project" value="UniProtKB-KW"/>
</dbReference>
<feature type="compositionally biased region" description="Polar residues" evidence="8">
    <location>
        <begin position="813"/>
        <end position="822"/>
    </location>
</feature>
<evidence type="ECO:0000256" key="5">
    <source>
        <dbReference type="ARBA" id="ARBA00022771"/>
    </source>
</evidence>
<dbReference type="Proteomes" id="UP000747110">
    <property type="component" value="Unassembled WGS sequence"/>
</dbReference>
<keyword evidence="7" id="KW-0802">TPR repeat</keyword>
<keyword evidence="3" id="KW-0949">S-adenosyl-L-methionine</keyword>
<dbReference type="EMBL" id="BNCQ01000002">
    <property type="protein sequence ID" value="GIL95173.1"/>
    <property type="molecule type" value="Genomic_DNA"/>
</dbReference>
<evidence type="ECO:0000313" key="12">
    <source>
        <dbReference type="Proteomes" id="UP000747110"/>
    </source>
</evidence>
<evidence type="ECO:0000256" key="4">
    <source>
        <dbReference type="ARBA" id="ARBA00022723"/>
    </source>
</evidence>
<keyword evidence="5" id="KW-0863">Zinc-finger</keyword>
<protein>
    <recommendedName>
        <fullName evidence="9">MYND-type domain-containing protein</fullName>
    </recommendedName>
</protein>
<dbReference type="InterPro" id="IPR002893">
    <property type="entry name" value="Znf_MYND"/>
</dbReference>
<dbReference type="GO" id="GO:0005737">
    <property type="term" value="C:cytoplasm"/>
    <property type="evidence" value="ECO:0007669"/>
    <property type="project" value="TreeGrafter"/>
</dbReference>
<dbReference type="GO" id="GO:0005634">
    <property type="term" value="C:nucleus"/>
    <property type="evidence" value="ECO:0007669"/>
    <property type="project" value="TreeGrafter"/>
</dbReference>
<dbReference type="GO" id="GO:0042826">
    <property type="term" value="F:histone deacetylase binding"/>
    <property type="evidence" value="ECO:0007669"/>
    <property type="project" value="TreeGrafter"/>
</dbReference>
<evidence type="ECO:0000256" key="1">
    <source>
        <dbReference type="ARBA" id="ARBA00022603"/>
    </source>
</evidence>
<evidence type="ECO:0000256" key="6">
    <source>
        <dbReference type="ARBA" id="ARBA00022833"/>
    </source>
</evidence>
<reference evidence="10" key="1">
    <citation type="journal article" date="2021" name="Proc. Natl. Acad. Sci. U.S.A.">
        <title>Three genomes in the algal genus Volvox reveal the fate of a haploid sex-determining region after a transition to homothallism.</title>
        <authorList>
            <person name="Yamamoto K."/>
            <person name="Hamaji T."/>
            <person name="Kawai-Toyooka H."/>
            <person name="Matsuzaki R."/>
            <person name="Takahashi F."/>
            <person name="Nishimura Y."/>
            <person name="Kawachi M."/>
            <person name="Noguchi H."/>
            <person name="Minakuchi Y."/>
            <person name="Umen J.G."/>
            <person name="Toyoda A."/>
            <person name="Nozaki H."/>
        </authorList>
    </citation>
    <scope>NUCLEOTIDE SEQUENCE</scope>
    <source>
        <strain evidence="11">NIES-3785</strain>
        <strain evidence="10">NIES-3786</strain>
    </source>
</reference>
<dbReference type="InterPro" id="IPR046341">
    <property type="entry name" value="SET_dom_sf"/>
</dbReference>
<accession>A0A8J4CFP6</accession>
<dbReference type="InterPro" id="IPR019734">
    <property type="entry name" value="TPR_rpt"/>
</dbReference>
<feature type="region of interest" description="Disordered" evidence="8">
    <location>
        <begin position="813"/>
        <end position="835"/>
    </location>
</feature>
<proteinExistence type="predicted"/>
<dbReference type="InterPro" id="IPR011990">
    <property type="entry name" value="TPR-like_helical_dom_sf"/>
</dbReference>
<dbReference type="AlphaFoldDB" id="A0A8J4CFP6"/>
<feature type="repeat" description="TPR" evidence="7">
    <location>
        <begin position="64"/>
        <end position="97"/>
    </location>
</feature>
<evidence type="ECO:0000259" key="9">
    <source>
        <dbReference type="PROSITE" id="PS01360"/>
    </source>
</evidence>